<comment type="caution">
    <text evidence="1">The sequence shown here is derived from an EMBL/GenBank/DDBJ whole genome shotgun (WGS) entry which is preliminary data.</text>
</comment>
<reference evidence="1" key="1">
    <citation type="thesis" date="2021" institute="BYU ScholarsArchive" country="Provo, UT, USA">
        <title>Applications of and Algorithms for Genome Assembly and Genomic Analyses with an Emphasis on Marine Teleosts.</title>
        <authorList>
            <person name="Pickett B.D."/>
        </authorList>
    </citation>
    <scope>NUCLEOTIDE SEQUENCE</scope>
    <source>
        <strain evidence="1">HI-2016</strain>
    </source>
</reference>
<dbReference type="Proteomes" id="UP000824540">
    <property type="component" value="Unassembled WGS sequence"/>
</dbReference>
<proteinExistence type="predicted"/>
<dbReference type="EMBL" id="JAFBMS010000060">
    <property type="protein sequence ID" value="KAG9338966.1"/>
    <property type="molecule type" value="Genomic_DNA"/>
</dbReference>
<sequence>MKVKTWLQVLDDRDNPRRGEQANRAGVCLGRSSQSRRVLGWSSQECVHSQGVVLFQRHGHMTALPPDVAAALCAQI</sequence>
<evidence type="ECO:0000313" key="1">
    <source>
        <dbReference type="EMBL" id="KAG9338966.1"/>
    </source>
</evidence>
<dbReference type="AlphaFoldDB" id="A0A8T2NGV7"/>
<keyword evidence="2" id="KW-1185">Reference proteome</keyword>
<gene>
    <name evidence="1" type="ORF">JZ751_024360</name>
</gene>
<accession>A0A8T2NGV7</accession>
<evidence type="ECO:0000313" key="2">
    <source>
        <dbReference type="Proteomes" id="UP000824540"/>
    </source>
</evidence>
<organism evidence="1 2">
    <name type="scientific">Albula glossodonta</name>
    <name type="common">roundjaw bonefish</name>
    <dbReference type="NCBI Taxonomy" id="121402"/>
    <lineage>
        <taxon>Eukaryota</taxon>
        <taxon>Metazoa</taxon>
        <taxon>Chordata</taxon>
        <taxon>Craniata</taxon>
        <taxon>Vertebrata</taxon>
        <taxon>Euteleostomi</taxon>
        <taxon>Actinopterygii</taxon>
        <taxon>Neopterygii</taxon>
        <taxon>Teleostei</taxon>
        <taxon>Albuliformes</taxon>
        <taxon>Albulidae</taxon>
        <taxon>Albula</taxon>
    </lineage>
</organism>
<name>A0A8T2NGV7_9TELE</name>
<protein>
    <submittedName>
        <fullName evidence="1">Uncharacterized protein</fullName>
    </submittedName>
</protein>